<feature type="region of interest" description="Disordered" evidence="1">
    <location>
        <begin position="1"/>
        <end position="43"/>
    </location>
</feature>
<evidence type="ECO:0000256" key="1">
    <source>
        <dbReference type="SAM" id="MobiDB-lite"/>
    </source>
</evidence>
<accession>A0A453PFC6</accession>
<protein>
    <submittedName>
        <fullName evidence="2">Uncharacterized protein</fullName>
    </submittedName>
</protein>
<dbReference type="EnsemblPlants" id="AET6Gv20713900.1">
    <property type="protein sequence ID" value="AET6Gv20713900.1"/>
    <property type="gene ID" value="AET6Gv20713900"/>
</dbReference>
<reference evidence="2" key="4">
    <citation type="submission" date="2019-03" db="UniProtKB">
        <authorList>
            <consortium name="EnsemblPlants"/>
        </authorList>
    </citation>
    <scope>IDENTIFICATION</scope>
</reference>
<organism evidence="2 3">
    <name type="scientific">Aegilops tauschii subsp. strangulata</name>
    <name type="common">Goatgrass</name>
    <dbReference type="NCBI Taxonomy" id="200361"/>
    <lineage>
        <taxon>Eukaryota</taxon>
        <taxon>Viridiplantae</taxon>
        <taxon>Streptophyta</taxon>
        <taxon>Embryophyta</taxon>
        <taxon>Tracheophyta</taxon>
        <taxon>Spermatophyta</taxon>
        <taxon>Magnoliopsida</taxon>
        <taxon>Liliopsida</taxon>
        <taxon>Poales</taxon>
        <taxon>Poaceae</taxon>
        <taxon>BOP clade</taxon>
        <taxon>Pooideae</taxon>
        <taxon>Triticodae</taxon>
        <taxon>Triticeae</taxon>
        <taxon>Triticinae</taxon>
        <taxon>Aegilops</taxon>
    </lineage>
</organism>
<dbReference type="Gramene" id="AET6Gv20713900.1">
    <property type="protein sequence ID" value="AET6Gv20713900.1"/>
    <property type="gene ID" value="AET6Gv20713900"/>
</dbReference>
<proteinExistence type="predicted"/>
<evidence type="ECO:0000313" key="2">
    <source>
        <dbReference type="EnsemblPlants" id="AET6Gv20713900.1"/>
    </source>
</evidence>
<reference evidence="2" key="5">
    <citation type="journal article" date="2021" name="G3 (Bethesda)">
        <title>Aegilops tauschii genome assembly Aet v5.0 features greater sequence contiguity and improved annotation.</title>
        <authorList>
            <person name="Wang L."/>
            <person name="Zhu T."/>
            <person name="Rodriguez J.C."/>
            <person name="Deal K.R."/>
            <person name="Dubcovsky J."/>
            <person name="McGuire P.E."/>
            <person name="Lux T."/>
            <person name="Spannagl M."/>
            <person name="Mayer K.F.X."/>
            <person name="Baldrich P."/>
            <person name="Meyers B.C."/>
            <person name="Huo N."/>
            <person name="Gu Y.Q."/>
            <person name="Zhou H."/>
            <person name="Devos K.M."/>
            <person name="Bennetzen J.L."/>
            <person name="Unver T."/>
            <person name="Budak H."/>
            <person name="Gulick P.J."/>
            <person name="Galiba G."/>
            <person name="Kalapos B."/>
            <person name="Nelson D.R."/>
            <person name="Li P."/>
            <person name="You F.M."/>
            <person name="Luo M.C."/>
            <person name="Dvorak J."/>
        </authorList>
    </citation>
    <scope>NUCLEOTIDE SEQUENCE [LARGE SCALE GENOMIC DNA]</scope>
    <source>
        <strain evidence="2">cv. AL8/78</strain>
    </source>
</reference>
<reference evidence="3" key="1">
    <citation type="journal article" date="2014" name="Science">
        <title>Ancient hybridizations among the ancestral genomes of bread wheat.</title>
        <authorList>
            <consortium name="International Wheat Genome Sequencing Consortium,"/>
            <person name="Marcussen T."/>
            <person name="Sandve S.R."/>
            <person name="Heier L."/>
            <person name="Spannagl M."/>
            <person name="Pfeifer M."/>
            <person name="Jakobsen K.S."/>
            <person name="Wulff B.B."/>
            <person name="Steuernagel B."/>
            <person name="Mayer K.F."/>
            <person name="Olsen O.A."/>
        </authorList>
    </citation>
    <scope>NUCLEOTIDE SEQUENCE [LARGE SCALE GENOMIC DNA]</scope>
    <source>
        <strain evidence="3">cv. AL8/78</strain>
    </source>
</reference>
<dbReference type="Proteomes" id="UP000015105">
    <property type="component" value="Chromosome 6D"/>
</dbReference>
<keyword evidence="3" id="KW-1185">Reference proteome</keyword>
<name>A0A453PFC6_AEGTS</name>
<reference evidence="2" key="3">
    <citation type="journal article" date="2017" name="Nature">
        <title>Genome sequence of the progenitor of the wheat D genome Aegilops tauschii.</title>
        <authorList>
            <person name="Luo M.C."/>
            <person name="Gu Y.Q."/>
            <person name="Puiu D."/>
            <person name="Wang H."/>
            <person name="Twardziok S.O."/>
            <person name="Deal K.R."/>
            <person name="Huo N."/>
            <person name="Zhu T."/>
            <person name="Wang L."/>
            <person name="Wang Y."/>
            <person name="McGuire P.E."/>
            <person name="Liu S."/>
            <person name="Long H."/>
            <person name="Ramasamy R.K."/>
            <person name="Rodriguez J.C."/>
            <person name="Van S.L."/>
            <person name="Yuan L."/>
            <person name="Wang Z."/>
            <person name="Xia Z."/>
            <person name="Xiao L."/>
            <person name="Anderson O.D."/>
            <person name="Ouyang S."/>
            <person name="Liang Y."/>
            <person name="Zimin A.V."/>
            <person name="Pertea G."/>
            <person name="Qi P."/>
            <person name="Bennetzen J.L."/>
            <person name="Dai X."/>
            <person name="Dawson M.W."/>
            <person name="Muller H.G."/>
            <person name="Kugler K."/>
            <person name="Rivarola-Duarte L."/>
            <person name="Spannagl M."/>
            <person name="Mayer K.F.X."/>
            <person name="Lu F.H."/>
            <person name="Bevan M.W."/>
            <person name="Leroy P."/>
            <person name="Li P."/>
            <person name="You F.M."/>
            <person name="Sun Q."/>
            <person name="Liu Z."/>
            <person name="Lyons E."/>
            <person name="Wicker T."/>
            <person name="Salzberg S.L."/>
            <person name="Devos K.M."/>
            <person name="Dvorak J."/>
        </authorList>
    </citation>
    <scope>NUCLEOTIDE SEQUENCE [LARGE SCALE GENOMIC DNA]</scope>
    <source>
        <strain evidence="2">cv. AL8/78</strain>
    </source>
</reference>
<sequence>NIPKISPKQWSSGADKMCRMEPTTPTRSLTSHPPLKQIKAPPPFLLPDDSITMPLSISPDLASSDPPILISPDMAPSELEQWTTARSRYTTPLIFSLIYPRSLPPPSISCKRAHAGDVFDVGWRRRIDDYAKNTFGKSNLPCN</sequence>
<dbReference type="AlphaFoldDB" id="A0A453PFC6"/>
<evidence type="ECO:0000313" key="3">
    <source>
        <dbReference type="Proteomes" id="UP000015105"/>
    </source>
</evidence>
<reference evidence="3" key="2">
    <citation type="journal article" date="2017" name="Nat. Plants">
        <title>The Aegilops tauschii genome reveals multiple impacts of transposons.</title>
        <authorList>
            <person name="Zhao G."/>
            <person name="Zou C."/>
            <person name="Li K."/>
            <person name="Wang K."/>
            <person name="Li T."/>
            <person name="Gao L."/>
            <person name="Zhang X."/>
            <person name="Wang H."/>
            <person name="Yang Z."/>
            <person name="Liu X."/>
            <person name="Jiang W."/>
            <person name="Mao L."/>
            <person name="Kong X."/>
            <person name="Jiao Y."/>
            <person name="Jia J."/>
        </authorList>
    </citation>
    <scope>NUCLEOTIDE SEQUENCE [LARGE SCALE GENOMIC DNA]</scope>
    <source>
        <strain evidence="3">cv. AL8/78</strain>
    </source>
</reference>